<organism evidence="3 4">
    <name type="scientific">Thalassobius vesicularis</name>
    <dbReference type="NCBI Taxonomy" id="1294297"/>
    <lineage>
        <taxon>Bacteria</taxon>
        <taxon>Pseudomonadati</taxon>
        <taxon>Pseudomonadota</taxon>
        <taxon>Alphaproteobacteria</taxon>
        <taxon>Rhodobacterales</taxon>
        <taxon>Roseobacteraceae</taxon>
        <taxon>Thalassovita</taxon>
    </lineage>
</organism>
<dbReference type="PANTHER" id="PTHR43669">
    <property type="entry name" value="5-KETO-D-GLUCONATE 5-REDUCTASE"/>
    <property type="match status" value="1"/>
</dbReference>
<dbReference type="InterPro" id="IPR036291">
    <property type="entry name" value="NAD(P)-bd_dom_sf"/>
</dbReference>
<protein>
    <submittedName>
        <fullName evidence="3">SDR family NAD(P)-dependent oxidoreductase</fullName>
    </submittedName>
</protein>
<dbReference type="Pfam" id="PF00106">
    <property type="entry name" value="adh_short"/>
    <property type="match status" value="1"/>
</dbReference>
<accession>A0A4S3M731</accession>
<dbReference type="GO" id="GO:0016491">
    <property type="term" value="F:oxidoreductase activity"/>
    <property type="evidence" value="ECO:0007669"/>
    <property type="project" value="UniProtKB-KW"/>
</dbReference>
<dbReference type="InterPro" id="IPR020904">
    <property type="entry name" value="Sc_DH/Rdtase_CS"/>
</dbReference>
<comment type="similarity">
    <text evidence="1">Belongs to the short-chain dehydrogenases/reductases (SDR) family.</text>
</comment>
<evidence type="ECO:0000256" key="1">
    <source>
        <dbReference type="ARBA" id="ARBA00006484"/>
    </source>
</evidence>
<dbReference type="SUPFAM" id="SSF51735">
    <property type="entry name" value="NAD(P)-binding Rossmann-fold domains"/>
    <property type="match status" value="1"/>
</dbReference>
<dbReference type="PROSITE" id="PS00061">
    <property type="entry name" value="ADH_SHORT"/>
    <property type="match status" value="1"/>
</dbReference>
<keyword evidence="4" id="KW-1185">Reference proteome</keyword>
<sequence length="261" mass="27058">MQIEGVIAVVTGGGNGIGKALAEGLAARGAKKVIVADLDGEGAAKVADSIGGRAFTLDVRDGAAIGAMIETVEAEEGPIGLFCSNAGVFMGRDDSLSNAVCASDRDWQMSWEINVMAHIHAARHMVPRMQARGGGYFLNTVSAAGVLNQIGSAVYGTTKHAAIGFAENLAFTHRDDGIRVSVLCPQAVQTAMIAGGSGSAGLDGIMSPEAVAKAGLDGVEAERFLVLPHEQVAGYMENKLADYDRWIGGMAKLQRMLRAQG</sequence>
<comment type="caution">
    <text evidence="3">The sequence shown here is derived from an EMBL/GenBank/DDBJ whole genome shotgun (WGS) entry which is preliminary data.</text>
</comment>
<evidence type="ECO:0000256" key="2">
    <source>
        <dbReference type="ARBA" id="ARBA00023002"/>
    </source>
</evidence>
<dbReference type="CDD" id="cd05233">
    <property type="entry name" value="SDR_c"/>
    <property type="match status" value="1"/>
</dbReference>
<keyword evidence="2" id="KW-0560">Oxidoreductase</keyword>
<name>A0A4S3M731_9RHOB</name>
<dbReference type="Gene3D" id="3.40.50.720">
    <property type="entry name" value="NAD(P)-binding Rossmann-like Domain"/>
    <property type="match status" value="1"/>
</dbReference>
<reference evidence="3 4" key="1">
    <citation type="submission" date="2019-04" db="EMBL/GenBank/DDBJ databases">
        <title>Draft genome sequence of Youngimonas vesicularis.</title>
        <authorList>
            <person name="Hameed A."/>
        </authorList>
    </citation>
    <scope>NUCLEOTIDE SEQUENCE [LARGE SCALE GENOMIC DNA]</scope>
    <source>
        <strain evidence="3 4">CC-AMW-E</strain>
    </source>
</reference>
<gene>
    <name evidence="3" type="ORF">E7681_13745</name>
</gene>
<dbReference type="Proteomes" id="UP000306113">
    <property type="component" value="Unassembled WGS sequence"/>
</dbReference>
<dbReference type="InterPro" id="IPR002347">
    <property type="entry name" value="SDR_fam"/>
</dbReference>
<evidence type="ECO:0000313" key="3">
    <source>
        <dbReference type="EMBL" id="THD72979.1"/>
    </source>
</evidence>
<evidence type="ECO:0000313" key="4">
    <source>
        <dbReference type="Proteomes" id="UP000306113"/>
    </source>
</evidence>
<dbReference type="RefSeq" id="WP_136339874.1">
    <property type="nucleotide sequence ID" value="NZ_SSMD01000006.1"/>
</dbReference>
<dbReference type="EMBL" id="SSMD01000006">
    <property type="protein sequence ID" value="THD72979.1"/>
    <property type="molecule type" value="Genomic_DNA"/>
</dbReference>
<dbReference type="AlphaFoldDB" id="A0A4S3M731"/>
<dbReference type="OrthoDB" id="210852at2"/>
<proteinExistence type="inferred from homology"/>
<dbReference type="PANTHER" id="PTHR43669:SF3">
    <property type="entry name" value="ALCOHOL DEHYDROGENASE, PUTATIVE (AFU_ORTHOLOGUE AFUA_3G03445)-RELATED"/>
    <property type="match status" value="1"/>
</dbReference>
<dbReference type="PRINTS" id="PR00081">
    <property type="entry name" value="GDHRDH"/>
</dbReference>